<dbReference type="PROSITE" id="PS51186">
    <property type="entry name" value="GNAT"/>
    <property type="match status" value="1"/>
</dbReference>
<dbReference type="InterPro" id="IPR016181">
    <property type="entry name" value="Acyl_CoA_acyltransferase"/>
</dbReference>
<sequence>MIHFKVLTTHELSPNLLTTFNRYQETNHLWFKAKDEYIIKTDYFAEHWDHEKKNQVILELKNCVLSNGTVIGAFSDRNLIGFANVEDELFGKNKEYLELSYIHVSNEYRNYGIGKKLFQICCEKAKQMGAKKLYIAAHPSVETQHFYKAVGCTHALEINQKILNKEPLDIQLEKVL</sequence>
<organism evidence="2 3">
    <name type="scientific">Cytobacillus citreus</name>
    <dbReference type="NCBI Taxonomy" id="2833586"/>
    <lineage>
        <taxon>Bacteria</taxon>
        <taxon>Bacillati</taxon>
        <taxon>Bacillota</taxon>
        <taxon>Bacilli</taxon>
        <taxon>Bacillales</taxon>
        <taxon>Bacillaceae</taxon>
        <taxon>Cytobacillus</taxon>
    </lineage>
</organism>
<dbReference type="InterPro" id="IPR000182">
    <property type="entry name" value="GNAT_dom"/>
</dbReference>
<name>A0ABS5NVR9_9BACI</name>
<gene>
    <name evidence="2" type="ORF">KHA94_17365</name>
</gene>
<dbReference type="RefSeq" id="WP_213103403.1">
    <property type="nucleotide sequence ID" value="NZ_JAGYPM010000004.1"/>
</dbReference>
<proteinExistence type="predicted"/>
<feature type="domain" description="N-acetyltransferase" evidence="1">
    <location>
        <begin position="7"/>
        <end position="176"/>
    </location>
</feature>
<dbReference type="CDD" id="cd04301">
    <property type="entry name" value="NAT_SF"/>
    <property type="match status" value="1"/>
</dbReference>
<keyword evidence="3" id="KW-1185">Reference proteome</keyword>
<protein>
    <submittedName>
        <fullName evidence="2">GNAT family N-acetyltransferase</fullName>
    </submittedName>
</protein>
<reference evidence="2 3" key="1">
    <citation type="submission" date="2021-05" db="EMBL/GenBank/DDBJ databases">
        <title>Novel Bacillus species.</title>
        <authorList>
            <person name="Liu G."/>
        </authorList>
    </citation>
    <scope>NUCLEOTIDE SEQUENCE [LARGE SCALE GENOMIC DNA]</scope>
    <source>
        <strain evidence="2 3">FJAT-49705</strain>
    </source>
</reference>
<comment type="caution">
    <text evidence="2">The sequence shown here is derived from an EMBL/GenBank/DDBJ whole genome shotgun (WGS) entry which is preliminary data.</text>
</comment>
<evidence type="ECO:0000259" key="1">
    <source>
        <dbReference type="PROSITE" id="PS51186"/>
    </source>
</evidence>
<dbReference type="Pfam" id="PF00583">
    <property type="entry name" value="Acetyltransf_1"/>
    <property type="match status" value="1"/>
</dbReference>
<dbReference type="Gene3D" id="3.40.630.30">
    <property type="match status" value="1"/>
</dbReference>
<evidence type="ECO:0000313" key="3">
    <source>
        <dbReference type="Proteomes" id="UP000681027"/>
    </source>
</evidence>
<accession>A0ABS5NVR9</accession>
<dbReference type="Proteomes" id="UP000681027">
    <property type="component" value="Unassembled WGS sequence"/>
</dbReference>
<dbReference type="SUPFAM" id="SSF55729">
    <property type="entry name" value="Acyl-CoA N-acyltransferases (Nat)"/>
    <property type="match status" value="1"/>
</dbReference>
<dbReference type="EMBL" id="JAGYPM010000004">
    <property type="protein sequence ID" value="MBS4191940.1"/>
    <property type="molecule type" value="Genomic_DNA"/>
</dbReference>
<evidence type="ECO:0000313" key="2">
    <source>
        <dbReference type="EMBL" id="MBS4191940.1"/>
    </source>
</evidence>